<accession>B9KXP0</accession>
<protein>
    <submittedName>
        <fullName evidence="3">HD domain protein</fullName>
    </submittedName>
</protein>
<dbReference type="SMART" id="SM00471">
    <property type="entry name" value="HDc"/>
    <property type="match status" value="1"/>
</dbReference>
<dbReference type="PROSITE" id="PS51832">
    <property type="entry name" value="HD_GYP"/>
    <property type="match status" value="1"/>
</dbReference>
<feature type="transmembrane region" description="Helical" evidence="1">
    <location>
        <begin position="43"/>
        <end position="62"/>
    </location>
</feature>
<dbReference type="OrthoDB" id="9804863at2"/>
<keyword evidence="1" id="KW-1133">Transmembrane helix</keyword>
<dbReference type="Pfam" id="PF13487">
    <property type="entry name" value="HD_5"/>
    <property type="match status" value="1"/>
</dbReference>
<dbReference type="EMBL" id="CP001275">
    <property type="protein sequence ID" value="ACM05977.1"/>
    <property type="molecule type" value="Genomic_DNA"/>
</dbReference>
<evidence type="ECO:0000313" key="4">
    <source>
        <dbReference type="Proteomes" id="UP000000447"/>
    </source>
</evidence>
<keyword evidence="1" id="KW-0472">Membrane</keyword>
<evidence type="ECO:0000313" key="3">
    <source>
        <dbReference type="EMBL" id="ACM05977.1"/>
    </source>
</evidence>
<feature type="transmembrane region" description="Helical" evidence="1">
    <location>
        <begin position="148"/>
        <end position="173"/>
    </location>
</feature>
<dbReference type="SUPFAM" id="SSF109604">
    <property type="entry name" value="HD-domain/PDEase-like"/>
    <property type="match status" value="1"/>
</dbReference>
<evidence type="ECO:0000259" key="2">
    <source>
        <dbReference type="PROSITE" id="PS51832"/>
    </source>
</evidence>
<dbReference type="InterPro" id="IPR052020">
    <property type="entry name" value="Cyclic_di-GMP/3'3'-cGAMP_PDE"/>
</dbReference>
<evidence type="ECO:0000256" key="1">
    <source>
        <dbReference type="SAM" id="Phobius"/>
    </source>
</evidence>
<keyword evidence="4" id="KW-1185">Reference proteome</keyword>
<dbReference type="PANTHER" id="PTHR45228:SF4">
    <property type="entry name" value="LIPOPROTEIN"/>
    <property type="match status" value="1"/>
</dbReference>
<dbReference type="Gene3D" id="1.10.1760.20">
    <property type="match status" value="1"/>
</dbReference>
<gene>
    <name evidence="3" type="ordered locus">trd_0227</name>
</gene>
<dbReference type="STRING" id="309801.trd_0227"/>
<dbReference type="RefSeq" id="WP_012641640.1">
    <property type="nucleotide sequence ID" value="NC_011959.1"/>
</dbReference>
<dbReference type="AlphaFoldDB" id="B9KXP0"/>
<dbReference type="InterPro" id="IPR037522">
    <property type="entry name" value="HD_GYP_dom"/>
</dbReference>
<feature type="transmembrane region" description="Helical" evidence="1">
    <location>
        <begin position="74"/>
        <end position="102"/>
    </location>
</feature>
<sequence length="438" mass="48098">MTVQRATVDLRRLLPILIPLSAANLAAWVYLTRLWPPDLTPRTLFTAVIFVALIVLAEQLAIDLPIPHARITVSVSSAITFAGVLTLGPTLGILVAVVGTFLDDLIDRREPLKILANANNFALQGVVAGPLYFTLADEGSPLASMRNFLAMLLAAVVSSSFQTVLLALVLSLASGTSAWYLWRGMARGLLVEFLALPALGSLFPILAREHPLALVLMVIPLVGPYLAFRDYRQLHHETQSTFELLADLLDRRDPYTASHSQRVAHLTMLILDEFPELSADERDAIIAAARIHDLGKVATSDLILRKPGRLTDDEFAVIQRHPVDGSEILRHLTPYRHIVEIVRHHHERWDGRGYPDGLAGEAIPFGARVIAVADTYDAMTTDRPYRRALSHEEALAELQRGAGTQFDPVVVAAFERALARAREAVREKTAPSMSAPVS</sequence>
<feature type="transmembrane region" description="Helical" evidence="1">
    <location>
        <begin position="212"/>
        <end position="228"/>
    </location>
</feature>
<dbReference type="InterPro" id="IPR003607">
    <property type="entry name" value="HD/PDEase_dom"/>
</dbReference>
<dbReference type="eggNOG" id="COG2206">
    <property type="taxonomic scope" value="Bacteria"/>
</dbReference>
<dbReference type="KEGG" id="tro:trd_0227"/>
<feature type="domain" description="HD-GYP" evidence="2">
    <location>
        <begin position="234"/>
        <end position="430"/>
    </location>
</feature>
<organism evidence="3 4">
    <name type="scientific">Thermomicrobium roseum (strain ATCC 27502 / DSM 5159 / P-2)</name>
    <dbReference type="NCBI Taxonomy" id="309801"/>
    <lineage>
        <taxon>Bacteria</taxon>
        <taxon>Pseudomonadati</taxon>
        <taxon>Thermomicrobiota</taxon>
        <taxon>Thermomicrobia</taxon>
        <taxon>Thermomicrobiales</taxon>
        <taxon>Thermomicrobiaceae</taxon>
        <taxon>Thermomicrobium</taxon>
    </lineage>
</organism>
<proteinExistence type="predicted"/>
<dbReference type="PANTHER" id="PTHR45228">
    <property type="entry name" value="CYCLIC DI-GMP PHOSPHODIESTERASE TM_0186-RELATED"/>
    <property type="match status" value="1"/>
</dbReference>
<feature type="transmembrane region" description="Helical" evidence="1">
    <location>
        <begin position="114"/>
        <end position="136"/>
    </location>
</feature>
<dbReference type="CDD" id="cd00077">
    <property type="entry name" value="HDc"/>
    <property type="match status" value="1"/>
</dbReference>
<feature type="transmembrane region" description="Helical" evidence="1">
    <location>
        <begin position="12"/>
        <end position="31"/>
    </location>
</feature>
<keyword evidence="1" id="KW-0812">Transmembrane</keyword>
<name>B9KXP0_THERP</name>
<reference evidence="3 4" key="1">
    <citation type="journal article" date="2009" name="PLoS ONE">
        <title>Complete genome sequence of the aerobic CO-oxidizing thermophile Thermomicrobium roseum.</title>
        <authorList>
            <person name="Wu D."/>
            <person name="Raymond J."/>
            <person name="Wu M."/>
            <person name="Chatterji S."/>
            <person name="Ren Q."/>
            <person name="Graham J.E."/>
            <person name="Bryant D.A."/>
            <person name="Robb F."/>
            <person name="Colman A."/>
            <person name="Tallon L.J."/>
            <person name="Badger J.H."/>
            <person name="Madupu R."/>
            <person name="Ward N.L."/>
            <person name="Eisen J.A."/>
        </authorList>
    </citation>
    <scope>NUCLEOTIDE SEQUENCE [LARGE SCALE GENOMIC DNA]</scope>
    <source>
        <strain evidence="4">ATCC 27502 / DSM 5159 / P-2</strain>
    </source>
</reference>
<dbReference type="Proteomes" id="UP000000447">
    <property type="component" value="Chromosome"/>
</dbReference>
<dbReference type="HOGENOM" id="CLU_000445_92_14_0"/>
<feature type="transmembrane region" description="Helical" evidence="1">
    <location>
        <begin position="185"/>
        <end position="206"/>
    </location>
</feature>
<dbReference type="Gene3D" id="1.10.3210.10">
    <property type="entry name" value="Hypothetical protein af1432"/>
    <property type="match status" value="1"/>
</dbReference>